<evidence type="ECO:0000313" key="1">
    <source>
        <dbReference type="EMBL" id="GLS87819.1"/>
    </source>
</evidence>
<keyword evidence="2" id="KW-1185">Reference proteome</keyword>
<accession>A0AA37U559</accession>
<comment type="caution">
    <text evidence="1">The sequence shown here is derived from an EMBL/GenBank/DDBJ whole genome shotgun (WGS) entry which is preliminary data.</text>
</comment>
<dbReference type="RefSeq" id="WP_284325988.1">
    <property type="nucleotide sequence ID" value="NZ_BSPP01000010.1"/>
</dbReference>
<dbReference type="AlphaFoldDB" id="A0AA37U559"/>
<name>A0AA37U559_9RHOB</name>
<dbReference type="Proteomes" id="UP001157355">
    <property type="component" value="Unassembled WGS sequence"/>
</dbReference>
<organism evidence="1 2">
    <name type="scientific">Cypionkella aquatica</name>
    <dbReference type="NCBI Taxonomy" id="1756042"/>
    <lineage>
        <taxon>Bacteria</taxon>
        <taxon>Pseudomonadati</taxon>
        <taxon>Pseudomonadota</taxon>
        <taxon>Alphaproteobacteria</taxon>
        <taxon>Rhodobacterales</taxon>
        <taxon>Paracoccaceae</taxon>
        <taxon>Cypionkella</taxon>
    </lineage>
</organism>
<dbReference type="PROSITE" id="PS51257">
    <property type="entry name" value="PROKAR_LIPOPROTEIN"/>
    <property type="match status" value="1"/>
</dbReference>
<proteinExistence type="predicted"/>
<evidence type="ECO:0000313" key="2">
    <source>
        <dbReference type="Proteomes" id="UP001157355"/>
    </source>
</evidence>
<gene>
    <name evidence="1" type="ORF">GCM10010873_27930</name>
</gene>
<protein>
    <submittedName>
        <fullName evidence="1">Uncharacterized protein</fullName>
    </submittedName>
</protein>
<reference evidence="1 2" key="1">
    <citation type="journal article" date="2014" name="Int. J. Syst. Evol. Microbiol.">
        <title>Complete genome sequence of Corynebacterium casei LMG S-19264T (=DSM 44701T), isolated from a smear-ripened cheese.</title>
        <authorList>
            <consortium name="US DOE Joint Genome Institute (JGI-PGF)"/>
            <person name="Walter F."/>
            <person name="Albersmeier A."/>
            <person name="Kalinowski J."/>
            <person name="Ruckert C."/>
        </authorList>
    </citation>
    <scope>NUCLEOTIDE SEQUENCE [LARGE SCALE GENOMIC DNA]</scope>
    <source>
        <strain evidence="1 2">NBRC 111766</strain>
    </source>
</reference>
<dbReference type="EMBL" id="BSPP01000010">
    <property type="protein sequence ID" value="GLS87819.1"/>
    <property type="molecule type" value="Genomic_DNA"/>
</dbReference>
<sequence length="116" mass="12717">MLTLWRARPYLFGCFVLACAVTLFFAGRFAYSVVYWANPAHQNQAVEPWMTAGYIAKSWSVPGPKLDLLAGLPGPAVKGHPQPMAEIARDRGVPVAEVIARVEKAIKVLQLLEPAK</sequence>